<proteinExistence type="predicted"/>
<protein>
    <submittedName>
        <fullName evidence="1">Uncharacterized protein</fullName>
    </submittedName>
</protein>
<comment type="caution">
    <text evidence="1">The sequence shown here is derived from an EMBL/GenBank/DDBJ whole genome shotgun (WGS) entry which is preliminary data.</text>
</comment>
<sequence length="1008" mass="113613">MDYVGLGRSTLVLTMHQFVHFDALCFLNVRRTRSHHAFNRAGGGPDTMEAHRVLLDIAICTSKNTAASFAPGSLFEENNCYERPESSSGEVTVLCDDSRLAAKAELRRVLENRYRAYRAYVCMHSTTLANILLLLSTEQLQHPAADAQRKVENENCNLVEPVLRRCCGTCSGLVPEARALLLRQMICREHLQYFSTSFLKASTCRPDIIESFVGRSSEAMGLETTLDFGRPRVRRKIQPQTCLFTLQITKWRIVVNHIRGKKLICSDSSIFSHVAPSATSCRISCPKQHTTLRNKNWPMYGYGMIPHTSPPISEPRDKSTLHSVARQTKQKSCLEYSSFDGEGWALKTHGVDANPCGAGLPWKLTKLRSVSTHHERSPKFSRAASYRRTCSMPENGILSHNEELCDNLPWDRPRVYALARNETRLPRCARLFLNCPQQRATSKPKGSTMGCPINLGLGSTIHHCFHDLAIGRFYAALLRPAHALQTFIETRKWFEKKRTEYSSIEGKLDKGIFTVNDVPKPKLEDLEILPFCICPEQDFIVWVYIAGFDRVIFCEDLPEKFRCCESLFSVKADLVPTKAPFWPEQEAINHSPLGLYTRIFRQNSQASLLRRATSCLKPILYFRMQGRDFACMNSSSPAGHQTEFPSNFFSRYHIGGKPAISTPIATSYWVLDALSRETFQHAILLTIQKADLNVGLTSTLSFTPKGSTYFLASKGHELGDAVATTESGESSSDDTLIINLRSILYQRQAKILRNLCGSMMKSDCPVPKTQAMSLKSPRETPNRYLDRLSGFSVARRLHPTLSIWVTISVYSVGQEKLTHISIFLTSLPTVQPALPLGSNSPSQNFSPNLDDELRKLGAGPWKDYSLIERDKCLLTIWPIATTPTTSCLIDSKDVAVVCFQWHALHDFGFANSSIRSMDSGCLLCQPTRIGNIPKIQMNTHMVYGLGVSHKQHGHHGDKKCSILWPKQPWEDTSDVEYPNHLYKLRVKDIIFEQFPSVFLQEDVSFVTH</sequence>
<dbReference type="Proteomes" id="UP000799755">
    <property type="component" value="Unassembled WGS sequence"/>
</dbReference>
<organism evidence="1 2">
    <name type="scientific">Lindgomyces ingoldianus</name>
    <dbReference type="NCBI Taxonomy" id="673940"/>
    <lineage>
        <taxon>Eukaryota</taxon>
        <taxon>Fungi</taxon>
        <taxon>Dikarya</taxon>
        <taxon>Ascomycota</taxon>
        <taxon>Pezizomycotina</taxon>
        <taxon>Dothideomycetes</taxon>
        <taxon>Pleosporomycetidae</taxon>
        <taxon>Pleosporales</taxon>
        <taxon>Lindgomycetaceae</taxon>
        <taxon>Lindgomyces</taxon>
    </lineage>
</organism>
<name>A0ACB6RE83_9PLEO</name>
<dbReference type="EMBL" id="MU003494">
    <property type="protein sequence ID" value="KAF2476630.1"/>
    <property type="molecule type" value="Genomic_DNA"/>
</dbReference>
<gene>
    <name evidence="1" type="ORF">BDR25DRAFT_349708</name>
</gene>
<keyword evidence="2" id="KW-1185">Reference proteome</keyword>
<evidence type="ECO:0000313" key="1">
    <source>
        <dbReference type="EMBL" id="KAF2476630.1"/>
    </source>
</evidence>
<accession>A0ACB6RE83</accession>
<reference evidence="1" key="1">
    <citation type="journal article" date="2020" name="Stud. Mycol.">
        <title>101 Dothideomycetes genomes: a test case for predicting lifestyles and emergence of pathogens.</title>
        <authorList>
            <person name="Haridas S."/>
            <person name="Albert R."/>
            <person name="Binder M."/>
            <person name="Bloem J."/>
            <person name="Labutti K."/>
            <person name="Salamov A."/>
            <person name="Andreopoulos B."/>
            <person name="Baker S."/>
            <person name="Barry K."/>
            <person name="Bills G."/>
            <person name="Bluhm B."/>
            <person name="Cannon C."/>
            <person name="Castanera R."/>
            <person name="Culley D."/>
            <person name="Daum C."/>
            <person name="Ezra D."/>
            <person name="Gonzalez J."/>
            <person name="Henrissat B."/>
            <person name="Kuo A."/>
            <person name="Liang C."/>
            <person name="Lipzen A."/>
            <person name="Lutzoni F."/>
            <person name="Magnuson J."/>
            <person name="Mondo S."/>
            <person name="Nolan M."/>
            <person name="Ohm R."/>
            <person name="Pangilinan J."/>
            <person name="Park H.-J."/>
            <person name="Ramirez L."/>
            <person name="Alfaro M."/>
            <person name="Sun H."/>
            <person name="Tritt A."/>
            <person name="Yoshinaga Y."/>
            <person name="Zwiers L.-H."/>
            <person name="Turgeon B."/>
            <person name="Goodwin S."/>
            <person name="Spatafora J."/>
            <person name="Crous P."/>
            <person name="Grigoriev I."/>
        </authorList>
    </citation>
    <scope>NUCLEOTIDE SEQUENCE</scope>
    <source>
        <strain evidence="1">ATCC 200398</strain>
    </source>
</reference>
<evidence type="ECO:0000313" key="2">
    <source>
        <dbReference type="Proteomes" id="UP000799755"/>
    </source>
</evidence>